<organism evidence="1 2">
    <name type="scientific">Aggregatimonas sangjinii</name>
    <dbReference type="NCBI Taxonomy" id="2583587"/>
    <lineage>
        <taxon>Bacteria</taxon>
        <taxon>Pseudomonadati</taxon>
        <taxon>Bacteroidota</taxon>
        <taxon>Flavobacteriia</taxon>
        <taxon>Flavobacteriales</taxon>
        <taxon>Flavobacteriaceae</taxon>
        <taxon>Aggregatimonas</taxon>
    </lineage>
</organism>
<proteinExistence type="predicted"/>
<dbReference type="Proteomes" id="UP000310017">
    <property type="component" value="Chromosome"/>
</dbReference>
<name>A0A5B7STE4_9FLAO</name>
<dbReference type="RefSeq" id="WP_138852311.1">
    <property type="nucleotide sequence ID" value="NZ_CP040710.1"/>
</dbReference>
<reference evidence="1 2" key="1">
    <citation type="submission" date="2019-05" db="EMBL/GenBank/DDBJ databases">
        <title>Genome sequencing of F202Z8.</title>
        <authorList>
            <person name="Kwon Y.M."/>
        </authorList>
    </citation>
    <scope>NUCLEOTIDE SEQUENCE [LARGE SCALE GENOMIC DNA]</scope>
    <source>
        <strain evidence="1 2">F202Z8</strain>
    </source>
</reference>
<evidence type="ECO:0000313" key="2">
    <source>
        <dbReference type="Proteomes" id="UP000310017"/>
    </source>
</evidence>
<dbReference type="AlphaFoldDB" id="A0A5B7STE4"/>
<gene>
    <name evidence="1" type="ORF">FGM00_07565</name>
</gene>
<evidence type="ECO:0000313" key="1">
    <source>
        <dbReference type="EMBL" id="QCW99963.1"/>
    </source>
</evidence>
<accession>A0A5B7STE4</accession>
<dbReference type="EMBL" id="CP040710">
    <property type="protein sequence ID" value="QCW99963.1"/>
    <property type="molecule type" value="Genomic_DNA"/>
</dbReference>
<dbReference type="OrthoDB" id="1441767at2"/>
<protein>
    <submittedName>
        <fullName evidence="1">Uncharacterized protein</fullName>
    </submittedName>
</protein>
<keyword evidence="2" id="KW-1185">Reference proteome</keyword>
<dbReference type="KEGG" id="asag:FGM00_07565"/>
<sequence length="111" mass="13038">MKKTHNRIGGNLPSTNEILRLQRANKDLMQLSNTLNSYTCEPCTQTHYEQVQSLRSRMEQLKSSNNEVLSSVKQRKKTFEDVAKVVKKQLRDFNELQKGVFDYTRMVKSYH</sequence>